<name>A0A1W1VU17_9FIRM</name>
<proteinExistence type="predicted"/>
<dbReference type="AlphaFoldDB" id="A0A1W1VU17"/>
<dbReference type="STRING" id="698762.SAMN00808754_1644"/>
<dbReference type="EMBL" id="LT838272">
    <property type="protein sequence ID" value="SMB96773.1"/>
    <property type="molecule type" value="Genomic_DNA"/>
</dbReference>
<sequence>MHALHCFLVEVGAPIDVSALTAEEVDEVKWEVRQKALEVLDSYEGQVFDYYEEEGAGGWEDEFPGRGVVLGAEDPERFKELLLEFKDMPLKRALSLMDFVEYCDLKWRTREEIEGDIEVLQQEEPVDVVNASGQPIYWSGRRRATIGVTRKLIEEIWEKGGSVYDHLAKIFRLVTGEYLFESGFYSVPDYSAKIRASTLENALENPAKYALVFVDCHF</sequence>
<evidence type="ECO:0000313" key="1">
    <source>
        <dbReference type="EMBL" id="SMB96773.1"/>
    </source>
</evidence>
<gene>
    <name evidence="1" type="ORF">SAMN00808754_1644</name>
</gene>
<evidence type="ECO:0000313" key="2">
    <source>
        <dbReference type="Proteomes" id="UP000192569"/>
    </source>
</evidence>
<protein>
    <submittedName>
        <fullName evidence="1">Uncharacterized protein</fullName>
    </submittedName>
</protein>
<organism evidence="1 2">
    <name type="scientific">Thermanaeromonas toyohensis ToBE</name>
    <dbReference type="NCBI Taxonomy" id="698762"/>
    <lineage>
        <taxon>Bacteria</taxon>
        <taxon>Bacillati</taxon>
        <taxon>Bacillota</taxon>
        <taxon>Clostridia</taxon>
        <taxon>Neomoorellales</taxon>
        <taxon>Neomoorellaceae</taxon>
        <taxon>Thermanaeromonas</taxon>
    </lineage>
</organism>
<dbReference type="Proteomes" id="UP000192569">
    <property type="component" value="Chromosome I"/>
</dbReference>
<dbReference type="RefSeq" id="WP_084665256.1">
    <property type="nucleotide sequence ID" value="NZ_LT838272.1"/>
</dbReference>
<reference evidence="1 2" key="1">
    <citation type="submission" date="2017-04" db="EMBL/GenBank/DDBJ databases">
        <authorList>
            <person name="Afonso C.L."/>
            <person name="Miller P.J."/>
            <person name="Scott M.A."/>
            <person name="Spackman E."/>
            <person name="Goraichik I."/>
            <person name="Dimitrov K.M."/>
            <person name="Suarez D.L."/>
            <person name="Swayne D.E."/>
        </authorList>
    </citation>
    <scope>NUCLEOTIDE SEQUENCE [LARGE SCALE GENOMIC DNA]</scope>
    <source>
        <strain evidence="1 2">ToBE</strain>
    </source>
</reference>
<accession>A0A1W1VU17</accession>
<keyword evidence="2" id="KW-1185">Reference proteome</keyword>